<protein>
    <submittedName>
        <fullName evidence="1">Uncharacterized protein</fullName>
    </submittedName>
</protein>
<evidence type="ECO:0000313" key="2">
    <source>
        <dbReference type="Proteomes" id="UP000230605"/>
    </source>
</evidence>
<evidence type="ECO:0000313" key="1">
    <source>
        <dbReference type="EMBL" id="PIA93929.1"/>
    </source>
</evidence>
<proteinExistence type="predicted"/>
<organism evidence="1 2">
    <name type="scientific">Cercospora beticola</name>
    <name type="common">Sugarbeet leaf spot fungus</name>
    <dbReference type="NCBI Taxonomy" id="122368"/>
    <lineage>
        <taxon>Eukaryota</taxon>
        <taxon>Fungi</taxon>
        <taxon>Dikarya</taxon>
        <taxon>Ascomycota</taxon>
        <taxon>Pezizomycotina</taxon>
        <taxon>Dothideomycetes</taxon>
        <taxon>Dothideomycetidae</taxon>
        <taxon>Mycosphaerellales</taxon>
        <taxon>Mycosphaerellaceae</taxon>
        <taxon>Cercospora</taxon>
    </lineage>
</organism>
<name>A0A2G5HMY9_CERBT</name>
<gene>
    <name evidence="1" type="ORF">CB0940_05258</name>
</gene>
<reference evidence="1 2" key="1">
    <citation type="submission" date="2015-10" db="EMBL/GenBank/DDBJ databases">
        <title>The cercosporin biosynthetic gene cluster was horizontally transferred to several fungal lineages and shown to be expanded in Cercospora beticola based on microsynteny with recipient genomes.</title>
        <authorList>
            <person name="De Jonge R."/>
            <person name="Ebert M.K."/>
            <person name="Suttle J.C."/>
            <person name="Jurick Ii W.M."/>
            <person name="Secor G.A."/>
            <person name="Thomma B.P."/>
            <person name="Van De Peer Y."/>
            <person name="Bolton M.D."/>
        </authorList>
    </citation>
    <scope>NUCLEOTIDE SEQUENCE [LARGE SCALE GENOMIC DNA]</scope>
    <source>
        <strain evidence="1 2">09-40</strain>
    </source>
</reference>
<accession>A0A2G5HMY9</accession>
<dbReference type="Proteomes" id="UP000230605">
    <property type="component" value="Chromosome 4"/>
</dbReference>
<comment type="caution">
    <text evidence="1">The sequence shown here is derived from an EMBL/GenBank/DDBJ whole genome shotgun (WGS) entry which is preliminary data.</text>
</comment>
<dbReference type="AlphaFoldDB" id="A0A2G5HMY9"/>
<sequence length="152" mass="17711">MITSDMANMPIQRLLHNARQQRREGSPSIDDDAHLRLRLLDEASKRIPSSFSTRGTQSPSHHRLRTDQIYSAATLQREWFLSFLHDNLSRKRPRLLKLGRHIRVERDENSTRVCLPPLQCHLQPNSPTHGRCPLAREQTLLQLQALIRRRSS</sequence>
<dbReference type="EMBL" id="LKMD01000105">
    <property type="protein sequence ID" value="PIA93929.1"/>
    <property type="molecule type" value="Genomic_DNA"/>
</dbReference>